<dbReference type="InterPro" id="IPR052961">
    <property type="entry name" value="Oxido-Kinase-like_Enzymes"/>
</dbReference>
<dbReference type="STRING" id="686340.Metal_1536"/>
<evidence type="ECO:0000313" key="2">
    <source>
        <dbReference type="EMBL" id="EIC29319.1"/>
    </source>
</evidence>
<gene>
    <name evidence="2" type="ORF">Metal_1536</name>
</gene>
<dbReference type="Pfam" id="PF02958">
    <property type="entry name" value="EcKL"/>
    <property type="match status" value="1"/>
</dbReference>
<dbReference type="SMART" id="SM00587">
    <property type="entry name" value="CHK"/>
    <property type="match status" value="1"/>
</dbReference>
<dbReference type="HOGENOM" id="CLU_061751_0_0_6"/>
<feature type="domain" description="CHK kinase-like" evidence="1">
    <location>
        <begin position="125"/>
        <end position="303"/>
    </location>
</feature>
<dbReference type="Gene3D" id="3.90.1200.10">
    <property type="match status" value="1"/>
</dbReference>
<proteinExistence type="predicted"/>
<dbReference type="InterPro" id="IPR015897">
    <property type="entry name" value="CHK_kinase-like"/>
</dbReference>
<dbReference type="PANTHER" id="PTHR23020:SF41">
    <property type="entry name" value="AMINOGLYCOSIDE PHOSPHOTRANSFERASE DOMAIN-CONTAINING PROTEIN"/>
    <property type="match status" value="1"/>
</dbReference>
<organism evidence="2 3">
    <name type="scientific">Methylomicrobium album BG8</name>
    <dbReference type="NCBI Taxonomy" id="686340"/>
    <lineage>
        <taxon>Bacteria</taxon>
        <taxon>Pseudomonadati</taxon>
        <taxon>Pseudomonadota</taxon>
        <taxon>Gammaproteobacteria</taxon>
        <taxon>Methylococcales</taxon>
        <taxon>Methylococcaceae</taxon>
        <taxon>Methylomicrobium</taxon>
    </lineage>
</organism>
<sequence>MQYAIADHHSDIMVNRLHDFTVTWAQRIVKRHCLETRVKNIELISADVGTTTRVRLAVDHDGPESLPRRWFVKIPSLAWRARLITALPRLLHVETRFYRDIAHAVPLARPALLAAQSRFGKGATLVLSDIAESGALPGRAGEALTLPQAAAVVEQLARFHAAFWGIHHDRNYRWLGGPIRRLEDTLGTLMAVPLMQLGLEKAAGAVPARLHRAALHYARHRRRIMQFLNGGTQTLIHRDCHPGNFFWSDSQPGFLDWQLVRIGEGVADIAYFLATALEPELRQAHERPLLDLYRQTLAAHKAAETAPDLLWQRYRAHLSYPFEAMVATLAIGGMMEENANLEMIRRAACAISDLDGFEALAEA</sequence>
<dbReference type="GO" id="GO:0016740">
    <property type="term" value="F:transferase activity"/>
    <property type="evidence" value="ECO:0007669"/>
    <property type="project" value="UniProtKB-KW"/>
</dbReference>
<protein>
    <submittedName>
        <fullName evidence="2">Putative aminoglycoside phosphotransferase</fullName>
    </submittedName>
</protein>
<reference evidence="2 3" key="1">
    <citation type="journal article" date="2013" name="Genome Announc.">
        <title>Genome Sequence of the Obligate Gammaproteobacterial Methanotroph Methylomicrobium album Strain BG8.</title>
        <authorList>
            <person name="Kits K.D."/>
            <person name="Kalyuzhnaya M.G."/>
            <person name="Klotz M.G."/>
            <person name="Jetten M.S."/>
            <person name="Op den Camp H.J."/>
            <person name="Vuilleumier S."/>
            <person name="Bringel F."/>
            <person name="Dispirito A.A."/>
            <person name="Murrell J.C."/>
            <person name="Bruce D."/>
            <person name="Cheng J.F."/>
            <person name="Copeland A."/>
            <person name="Goodwin L."/>
            <person name="Hauser L."/>
            <person name="Lajus A."/>
            <person name="Land M.L."/>
            <person name="Lapidus A."/>
            <person name="Lucas S."/>
            <person name="Medigue C."/>
            <person name="Pitluck S."/>
            <person name="Woyke T."/>
            <person name="Zeytun A."/>
            <person name="Stein L.Y."/>
        </authorList>
    </citation>
    <scope>NUCLEOTIDE SEQUENCE [LARGE SCALE GENOMIC DNA]</scope>
    <source>
        <strain evidence="2 3">BG8</strain>
    </source>
</reference>
<name>H8GLF4_METAL</name>
<dbReference type="RefSeq" id="WP_005371087.1">
    <property type="nucleotide sequence ID" value="NZ_CM001475.1"/>
</dbReference>
<dbReference type="Proteomes" id="UP000005090">
    <property type="component" value="Chromosome"/>
</dbReference>
<keyword evidence="2" id="KW-0808">Transferase</keyword>
<evidence type="ECO:0000259" key="1">
    <source>
        <dbReference type="SMART" id="SM00587"/>
    </source>
</evidence>
<keyword evidence="3" id="KW-1185">Reference proteome</keyword>
<dbReference type="InterPro" id="IPR011009">
    <property type="entry name" value="Kinase-like_dom_sf"/>
</dbReference>
<accession>H8GLF4</accession>
<evidence type="ECO:0000313" key="3">
    <source>
        <dbReference type="Proteomes" id="UP000005090"/>
    </source>
</evidence>
<dbReference type="eggNOG" id="COG0510">
    <property type="taxonomic scope" value="Bacteria"/>
</dbReference>
<dbReference type="AlphaFoldDB" id="H8GLF4"/>
<dbReference type="EMBL" id="CM001475">
    <property type="protein sequence ID" value="EIC29319.1"/>
    <property type="molecule type" value="Genomic_DNA"/>
</dbReference>
<dbReference type="SUPFAM" id="SSF56112">
    <property type="entry name" value="Protein kinase-like (PK-like)"/>
    <property type="match status" value="1"/>
</dbReference>
<dbReference type="InterPro" id="IPR004119">
    <property type="entry name" value="EcKL"/>
</dbReference>
<dbReference type="PANTHER" id="PTHR23020">
    <property type="entry name" value="UNCHARACTERIZED NUCLEAR HORMONE RECEPTOR-RELATED"/>
    <property type="match status" value="1"/>
</dbReference>